<feature type="repeat" description="WD" evidence="3">
    <location>
        <begin position="590"/>
        <end position="621"/>
    </location>
</feature>
<dbReference type="Pfam" id="PF13676">
    <property type="entry name" value="TIR_2"/>
    <property type="match status" value="1"/>
</dbReference>
<dbReference type="EMBL" id="JAPDOD010000004">
    <property type="protein sequence ID" value="MDA0160168.1"/>
    <property type="molecule type" value="Genomic_DNA"/>
</dbReference>
<feature type="repeat" description="WD" evidence="3">
    <location>
        <begin position="632"/>
        <end position="673"/>
    </location>
</feature>
<feature type="repeat" description="WD" evidence="3">
    <location>
        <begin position="293"/>
        <end position="326"/>
    </location>
</feature>
<dbReference type="InterPro" id="IPR020472">
    <property type="entry name" value="WD40_PAC1"/>
</dbReference>
<dbReference type="PANTHER" id="PTHR22847:SF637">
    <property type="entry name" value="WD REPEAT DOMAIN 5B"/>
    <property type="match status" value="1"/>
</dbReference>
<dbReference type="InterPro" id="IPR015943">
    <property type="entry name" value="WD40/YVTN_repeat-like_dom_sf"/>
</dbReference>
<dbReference type="PANTHER" id="PTHR22847">
    <property type="entry name" value="WD40 REPEAT PROTEIN"/>
    <property type="match status" value="1"/>
</dbReference>
<feature type="domain" description="TIR" evidence="6">
    <location>
        <begin position="8"/>
        <end position="136"/>
    </location>
</feature>
<dbReference type="InterPro" id="IPR035897">
    <property type="entry name" value="Toll_tir_struct_dom_sf"/>
</dbReference>
<dbReference type="InterPro" id="IPR011045">
    <property type="entry name" value="N2O_reductase_N"/>
</dbReference>
<comment type="caution">
    <text evidence="7">The sequence shown here is derived from an EMBL/GenBank/DDBJ whole genome shotgun (WGS) entry which is preliminary data.</text>
</comment>
<gene>
    <name evidence="7" type="ORF">OM076_07835</name>
</gene>
<dbReference type="Proteomes" id="UP001149140">
    <property type="component" value="Unassembled WGS sequence"/>
</dbReference>
<dbReference type="InterPro" id="IPR000157">
    <property type="entry name" value="TIR_dom"/>
</dbReference>
<dbReference type="InterPro" id="IPR036322">
    <property type="entry name" value="WD40_repeat_dom_sf"/>
</dbReference>
<evidence type="ECO:0000313" key="8">
    <source>
        <dbReference type="Proteomes" id="UP001149140"/>
    </source>
</evidence>
<evidence type="ECO:0000256" key="3">
    <source>
        <dbReference type="PROSITE-ProRule" id="PRU00221"/>
    </source>
</evidence>
<feature type="repeat" description="WD" evidence="3">
    <location>
        <begin position="804"/>
        <end position="845"/>
    </location>
</feature>
<feature type="repeat" description="WD" evidence="3">
    <location>
        <begin position="386"/>
        <end position="418"/>
    </location>
</feature>
<name>A0A9X3S3Z4_9ACTN</name>
<dbReference type="AlphaFoldDB" id="A0A9X3S3Z4"/>
<dbReference type="PROSITE" id="PS00678">
    <property type="entry name" value="WD_REPEATS_1"/>
    <property type="match status" value="6"/>
</dbReference>
<sequence>MSDSATPGELGAFISYSRRDEGFVAELKAELEANGLTAWKDEDNIPPGAPWRVELGSAIEAALALVFVISPDSIASDECRKELERALELGKRIIPVLWRPVEALPESLRHVQHVRADRLDVTAAAAAIVRAVGDDPEWTRAHTYWTARAVRWEDPERRGSLPAGHDLRDLQDWLAKDAENREPRPAAVHQRFAAAARRRRRRIRRGAVALATGVVAVAGGLTAWGLVNQSDAIVAENTAASRALARQSSAALSRDVDLSALLAVEASRKQPTDEARDALHAVLPLVAPMRHALTLHTAPVTSVAYSPDGKLIASGGEDSTVRLWSVAGRQRPAGQPLRAGAIVHDVAFSPRGDVLAVAERNGNISLWQVAGREQIGLLRGHRGAMSLAFSSDGDMLVSAGVDDTIRLWDVPGRRALGEPIQAKVGGALDVALSPDDQMIATSGLDGKIRIFDVATRKAVGKDMQQGAKDDGVFALAFTRDGLTLLTAGGSAVRRWDVDSHRPAGDPLVPEDGVSELAVSPDGRTIATASDHTISVWDLGDENPTARLLPGHTDAVNDVTFSPDGALLASGADDRSVRVWDVSTPSLDQALTAKGDPVHAVAVSADGKLIASAHDKSVRLWDAARRVEIKPALKGHSEKVSTVAFTPDGRTLLSGGLDGLIGLWSVADHTVTGAIACDCSGAVTMLAVNPAGTIAASGGIDNKVRFWNLRTQKLIGRPIVAGDDFPWGLAFSPDGKTLAGASLDHTVRLWDVASHKLLGSPIRGHANEVRTVAFSPDGRLLATGGRDQSVRLWDVATRRQIGAPMTRHRSIVASVAFTPDGRTLASAAQDGSIRLWDVATHAPIGEPLTAQSSNVAGLAFSPDGKLLVSGAGDTVQFWNSILWTRDLSAMRRFVCERIGRNLTHDEWDNTLPDDAYRATCALDSQAPKPVTTRPVIAPKRTFVLAPGDSAKVADSNLTCSAGGDRAVVCGFEAEGNYPEGSLAIGMTPDKAIVVESTDNGLRMRHGNSFSSPRSGAARPRQRTQSPKTFTLHTGDAAAVAGTAIQCAVRAAGSIRCGAYLRGTEVPLTPLLTLDRARAKIIGVGPDGEHKELYHRDHGVDGLL</sequence>
<dbReference type="SMART" id="SM00320">
    <property type="entry name" value="WD40"/>
    <property type="match status" value="14"/>
</dbReference>
<proteinExistence type="predicted"/>
<keyword evidence="5" id="KW-1133">Transmembrane helix</keyword>
<dbReference type="InterPro" id="IPR019775">
    <property type="entry name" value="WD40_repeat_CS"/>
</dbReference>
<feature type="repeat" description="WD" evidence="3">
    <location>
        <begin position="548"/>
        <end position="589"/>
    </location>
</feature>
<dbReference type="SUPFAM" id="SSF50974">
    <property type="entry name" value="Nitrous oxide reductase, N-terminal domain"/>
    <property type="match status" value="1"/>
</dbReference>
<dbReference type="CDD" id="cd00200">
    <property type="entry name" value="WD40"/>
    <property type="match status" value="2"/>
</dbReference>
<dbReference type="PROSITE" id="PS50104">
    <property type="entry name" value="TIR"/>
    <property type="match status" value="1"/>
</dbReference>
<dbReference type="SUPFAM" id="SSF52200">
    <property type="entry name" value="Toll/Interleukin receptor TIR domain"/>
    <property type="match status" value="1"/>
</dbReference>
<evidence type="ECO:0000259" key="6">
    <source>
        <dbReference type="PROSITE" id="PS50104"/>
    </source>
</evidence>
<keyword evidence="8" id="KW-1185">Reference proteome</keyword>
<feature type="repeat" description="WD" evidence="3">
    <location>
        <begin position="420"/>
        <end position="461"/>
    </location>
</feature>
<dbReference type="RefSeq" id="WP_270038935.1">
    <property type="nucleotide sequence ID" value="NZ_JAPDOD010000004.1"/>
</dbReference>
<feature type="repeat" description="WD" evidence="3">
    <location>
        <begin position="343"/>
        <end position="377"/>
    </location>
</feature>
<evidence type="ECO:0000313" key="7">
    <source>
        <dbReference type="EMBL" id="MDA0160168.1"/>
    </source>
</evidence>
<keyword evidence="1 3" id="KW-0853">WD repeat</keyword>
<dbReference type="PROSITE" id="PS50082">
    <property type="entry name" value="WD_REPEATS_2"/>
    <property type="match status" value="11"/>
</dbReference>
<evidence type="ECO:0000256" key="2">
    <source>
        <dbReference type="ARBA" id="ARBA00022737"/>
    </source>
</evidence>
<dbReference type="SMART" id="SM00255">
    <property type="entry name" value="TIR"/>
    <property type="match status" value="1"/>
</dbReference>
<keyword evidence="5" id="KW-0812">Transmembrane</keyword>
<evidence type="ECO:0000256" key="4">
    <source>
        <dbReference type="SAM" id="MobiDB-lite"/>
    </source>
</evidence>
<feature type="repeat" description="WD" evidence="3">
    <location>
        <begin position="761"/>
        <end position="802"/>
    </location>
</feature>
<dbReference type="PRINTS" id="PR00320">
    <property type="entry name" value="GPROTEINBRPT"/>
</dbReference>
<keyword evidence="5" id="KW-0472">Membrane</keyword>
<evidence type="ECO:0000256" key="1">
    <source>
        <dbReference type="ARBA" id="ARBA00022574"/>
    </source>
</evidence>
<accession>A0A9X3S3Z4</accession>
<dbReference type="SUPFAM" id="SSF50978">
    <property type="entry name" value="WD40 repeat-like"/>
    <property type="match status" value="2"/>
</dbReference>
<dbReference type="Gene3D" id="2.130.10.10">
    <property type="entry name" value="YVTN repeat-like/Quinoprotein amine dehydrogenase"/>
    <property type="match status" value="5"/>
</dbReference>
<protein>
    <submittedName>
        <fullName evidence="7">TIR domain-containing protein</fullName>
    </submittedName>
</protein>
<feature type="region of interest" description="Disordered" evidence="4">
    <location>
        <begin position="1000"/>
        <end position="1026"/>
    </location>
</feature>
<feature type="repeat" description="WD" evidence="3">
    <location>
        <begin position="679"/>
        <end position="716"/>
    </location>
</feature>
<dbReference type="GO" id="GO:0007165">
    <property type="term" value="P:signal transduction"/>
    <property type="evidence" value="ECO:0007669"/>
    <property type="project" value="InterPro"/>
</dbReference>
<dbReference type="InterPro" id="IPR001680">
    <property type="entry name" value="WD40_rpt"/>
</dbReference>
<keyword evidence="2" id="KW-0677">Repeat</keyword>
<evidence type="ECO:0000256" key="5">
    <source>
        <dbReference type="SAM" id="Phobius"/>
    </source>
</evidence>
<reference evidence="7" key="1">
    <citation type="submission" date="2022-10" db="EMBL/GenBank/DDBJ databases">
        <title>The WGS of Solirubrobacter ginsenosidimutans DSM 21036.</title>
        <authorList>
            <person name="Jiang Z."/>
        </authorList>
    </citation>
    <scope>NUCLEOTIDE SEQUENCE</scope>
    <source>
        <strain evidence="7">DSM 21036</strain>
    </source>
</reference>
<feature type="transmembrane region" description="Helical" evidence="5">
    <location>
        <begin position="207"/>
        <end position="227"/>
    </location>
</feature>
<organism evidence="7 8">
    <name type="scientific">Solirubrobacter ginsenosidimutans</name>
    <dbReference type="NCBI Taxonomy" id="490573"/>
    <lineage>
        <taxon>Bacteria</taxon>
        <taxon>Bacillati</taxon>
        <taxon>Actinomycetota</taxon>
        <taxon>Thermoleophilia</taxon>
        <taxon>Solirubrobacterales</taxon>
        <taxon>Solirubrobacteraceae</taxon>
        <taxon>Solirubrobacter</taxon>
    </lineage>
</organism>
<feature type="repeat" description="WD" evidence="3">
    <location>
        <begin position="728"/>
        <end position="759"/>
    </location>
</feature>
<dbReference type="Gene3D" id="3.40.50.10140">
    <property type="entry name" value="Toll/interleukin-1 receptor homology (TIR) domain"/>
    <property type="match status" value="1"/>
</dbReference>
<dbReference type="PROSITE" id="PS50294">
    <property type="entry name" value="WD_REPEATS_REGION"/>
    <property type="match status" value="7"/>
</dbReference>
<dbReference type="Pfam" id="PF00400">
    <property type="entry name" value="WD40"/>
    <property type="match status" value="13"/>
</dbReference>